<accession>I4EEB7</accession>
<name>I4EEB7_9BACT</name>
<evidence type="ECO:0008006" key="3">
    <source>
        <dbReference type="Google" id="ProtNLM"/>
    </source>
</evidence>
<organism evidence="1 2">
    <name type="scientific">Nitrolancea hollandica Lb</name>
    <dbReference type="NCBI Taxonomy" id="1129897"/>
    <lineage>
        <taxon>Bacteria</taxon>
        <taxon>Pseudomonadati</taxon>
        <taxon>Thermomicrobiota</taxon>
        <taxon>Thermomicrobia</taxon>
        <taxon>Sphaerobacterales</taxon>
        <taxon>Sphaerobacterineae</taxon>
        <taxon>Sphaerobacteraceae</taxon>
        <taxon>Nitrolancea</taxon>
    </lineage>
</organism>
<keyword evidence="2" id="KW-1185">Reference proteome</keyword>
<dbReference type="EMBL" id="CAGS01000087">
    <property type="protein sequence ID" value="CCF83029.1"/>
    <property type="molecule type" value="Genomic_DNA"/>
</dbReference>
<dbReference type="InterPro" id="IPR011033">
    <property type="entry name" value="PRC_barrel-like_sf"/>
</dbReference>
<sequence>MGIPPYPEEVPSEIRDYNRHYGEDVYTSDGVKIGTFDQVIYGGDPGERMTYFLVRTGPLASRFDADALYIPESAVEKLGEDRVTLKTTVHALRERGWDTAPLGANLL</sequence>
<proteinExistence type="predicted"/>
<comment type="caution">
    <text evidence="1">The sequence shown here is derived from an EMBL/GenBank/DDBJ whole genome shotgun (WGS) entry which is preliminary data.</text>
</comment>
<reference evidence="1 2" key="1">
    <citation type="journal article" date="2012" name="ISME J.">
        <title>Nitrification expanded: discovery, physiology and genomics of a nitrite-oxidizing bacterium from the phylum Chloroflexi.</title>
        <authorList>
            <person name="Sorokin D.Y."/>
            <person name="Lucker S."/>
            <person name="Vejmelkova D."/>
            <person name="Kostrikina N.A."/>
            <person name="Kleerebezem R."/>
            <person name="Rijpstra W.I."/>
            <person name="Damste J.S."/>
            <person name="Le Paslier D."/>
            <person name="Muyzer G."/>
            <person name="Wagner M."/>
            <person name="van Loosdrecht M.C."/>
            <person name="Daims H."/>
        </authorList>
    </citation>
    <scope>NUCLEOTIDE SEQUENCE [LARGE SCALE GENOMIC DNA]</scope>
    <source>
        <strain evidence="2">none</strain>
    </source>
</reference>
<evidence type="ECO:0000313" key="2">
    <source>
        <dbReference type="Proteomes" id="UP000004221"/>
    </source>
</evidence>
<evidence type="ECO:0000313" key="1">
    <source>
        <dbReference type="EMBL" id="CCF83029.1"/>
    </source>
</evidence>
<dbReference type="Gene3D" id="2.30.30.240">
    <property type="entry name" value="PRC-barrel domain"/>
    <property type="match status" value="1"/>
</dbReference>
<protein>
    <recommendedName>
        <fullName evidence="3">PRC-barrel domain-containing protein</fullName>
    </recommendedName>
</protein>
<dbReference type="SUPFAM" id="SSF50346">
    <property type="entry name" value="PRC-barrel domain"/>
    <property type="match status" value="1"/>
</dbReference>
<dbReference type="AlphaFoldDB" id="I4EEB7"/>
<dbReference type="RefSeq" id="WP_008475717.1">
    <property type="nucleotide sequence ID" value="NZ_CAGS01000087.1"/>
</dbReference>
<dbReference type="Proteomes" id="UP000004221">
    <property type="component" value="Unassembled WGS sequence"/>
</dbReference>
<gene>
    <name evidence="1" type="ORF">NITHO_1770015</name>
</gene>